<organism evidence="2 3">
    <name type="scientific">Eimeria acervulina</name>
    <name type="common">Coccidian parasite</name>
    <dbReference type="NCBI Taxonomy" id="5801"/>
    <lineage>
        <taxon>Eukaryota</taxon>
        <taxon>Sar</taxon>
        <taxon>Alveolata</taxon>
        <taxon>Apicomplexa</taxon>
        <taxon>Conoidasida</taxon>
        <taxon>Coccidia</taxon>
        <taxon>Eucoccidiorida</taxon>
        <taxon>Eimeriorina</taxon>
        <taxon>Eimeriidae</taxon>
        <taxon>Eimeria</taxon>
    </lineage>
</organism>
<name>U6GBX0_EIMAC</name>
<dbReference type="OrthoDB" id="75724at2759"/>
<dbReference type="SUPFAM" id="SSF52087">
    <property type="entry name" value="CRAL/TRIO domain"/>
    <property type="match status" value="1"/>
</dbReference>
<proteinExistence type="predicted"/>
<dbReference type="RefSeq" id="XP_013253306.1">
    <property type="nucleotide sequence ID" value="XM_013397852.1"/>
</dbReference>
<dbReference type="InterPro" id="IPR036273">
    <property type="entry name" value="CRAL/TRIO_N_dom_sf"/>
</dbReference>
<evidence type="ECO:0000313" key="3">
    <source>
        <dbReference type="Proteomes" id="UP000018050"/>
    </source>
</evidence>
<reference evidence="2" key="1">
    <citation type="submission" date="2013-10" db="EMBL/GenBank/DDBJ databases">
        <title>Genomic analysis of the causative agents of coccidiosis in chickens.</title>
        <authorList>
            <person name="Reid A.J."/>
            <person name="Blake D."/>
            <person name="Billington K."/>
            <person name="Browne H."/>
            <person name="Dunn M."/>
            <person name="Hung S."/>
            <person name="Kawahara F."/>
            <person name="Miranda-Saavedra D."/>
            <person name="Mourier T."/>
            <person name="Nagra H."/>
            <person name="Otto T.D."/>
            <person name="Rawlings N."/>
            <person name="Sanchez A."/>
            <person name="Sanders M."/>
            <person name="Subramaniam C."/>
            <person name="Tay Y."/>
            <person name="Dear P."/>
            <person name="Doerig C."/>
            <person name="Gruber A."/>
            <person name="Parkinson J."/>
            <person name="Shirley M."/>
            <person name="Wan K.L."/>
            <person name="Berriman M."/>
            <person name="Tomley F."/>
            <person name="Pain A."/>
        </authorList>
    </citation>
    <scope>NUCLEOTIDE SEQUENCE [LARGE SCALE GENOMIC DNA]</scope>
    <source>
        <strain evidence="2">Houghton</strain>
    </source>
</reference>
<dbReference type="Proteomes" id="UP000018050">
    <property type="component" value="Unassembled WGS sequence"/>
</dbReference>
<dbReference type="VEuPathDB" id="ToxoDB:EAH_00016060"/>
<keyword evidence="3" id="KW-1185">Reference proteome</keyword>
<dbReference type="Gene3D" id="3.40.525.10">
    <property type="entry name" value="CRAL-TRIO lipid binding domain"/>
    <property type="match status" value="1"/>
</dbReference>
<evidence type="ECO:0000256" key="1">
    <source>
        <dbReference type="SAM" id="MobiDB-lite"/>
    </source>
</evidence>
<feature type="compositionally biased region" description="Low complexity" evidence="1">
    <location>
        <begin position="1"/>
        <end position="11"/>
    </location>
</feature>
<dbReference type="PANTHER" id="PTHR46818:SF1">
    <property type="entry name" value="CHROMOSOME UNDETERMINED SCAFFOLD_125, WHOLE GENOME SHOTGUN SEQUENCE"/>
    <property type="match status" value="1"/>
</dbReference>
<sequence length="243" mass="27166">MSSSPSPSPVSAGSDNSTDCFQDAVSQQLSLDAAAQDASLMPSEALAYTPQQSEILKARFPPNPGGRPVRLIFGDLDLLPHEIEGLSDVRREMEDDKELRESPVFADERYTLRFLQGNDWDTARCISDMKRHLQWRAKNLPTHRVAVEHLLGDVMLVVIYWLEFTLGKLLVKNKVEQWRVIVDLEDCSITSTPIGILKQVCDTLTDDFLASVNQNQIEERYGGTCSNVKDFSWPVMPPGPFGG</sequence>
<dbReference type="PANTHER" id="PTHR46818">
    <property type="entry name" value="DOMAIN-CONTAINING PROTEIN, PUTATIVE-RELATED"/>
    <property type="match status" value="1"/>
</dbReference>
<dbReference type="GeneID" id="25269676"/>
<dbReference type="InterPro" id="IPR036865">
    <property type="entry name" value="CRAL-TRIO_dom_sf"/>
</dbReference>
<evidence type="ECO:0000313" key="2">
    <source>
        <dbReference type="EMBL" id="CDI76069.1"/>
    </source>
</evidence>
<dbReference type="SUPFAM" id="SSF46938">
    <property type="entry name" value="CRAL/TRIO N-terminal domain"/>
    <property type="match status" value="1"/>
</dbReference>
<evidence type="ECO:0008006" key="4">
    <source>
        <dbReference type="Google" id="ProtNLM"/>
    </source>
</evidence>
<gene>
    <name evidence="2" type="ORF">EAH_00016060</name>
</gene>
<feature type="region of interest" description="Disordered" evidence="1">
    <location>
        <begin position="1"/>
        <end position="21"/>
    </location>
</feature>
<dbReference type="OMA" id="QWRAKNL"/>
<protein>
    <recommendedName>
        <fullName evidence="4">CRAL-TRIO domain-containing protein</fullName>
    </recommendedName>
</protein>
<accession>U6GBX0</accession>
<reference evidence="2" key="2">
    <citation type="submission" date="2013-10" db="EMBL/GenBank/DDBJ databases">
        <authorList>
            <person name="Aslett M."/>
        </authorList>
    </citation>
    <scope>NUCLEOTIDE SEQUENCE [LARGE SCALE GENOMIC DNA]</scope>
    <source>
        <strain evidence="2">Houghton</strain>
    </source>
</reference>
<dbReference type="EMBL" id="HG670308">
    <property type="protein sequence ID" value="CDI76069.1"/>
    <property type="molecule type" value="Genomic_DNA"/>
</dbReference>
<dbReference type="AlphaFoldDB" id="U6GBX0"/>